<protein>
    <submittedName>
        <fullName evidence="1">Uncharacterized protein</fullName>
    </submittedName>
</protein>
<evidence type="ECO:0000313" key="2">
    <source>
        <dbReference type="Proteomes" id="UP000288711"/>
    </source>
</evidence>
<keyword evidence="2" id="KW-1185">Reference proteome</keyword>
<evidence type="ECO:0000313" key="1">
    <source>
        <dbReference type="EMBL" id="RWU83552.1"/>
    </source>
</evidence>
<reference evidence="1 2" key="1">
    <citation type="journal article" date="2009" name="Int. J. Syst. Evol. Microbiol.">
        <title>Janibacter hoylei sp. nov., Bacillus isronensis sp. nov. and Bacillus aryabhattai sp. nov., isolated from cryotubes used for collecting air from the upper atmosphere.</title>
        <authorList>
            <person name="Shivaji S."/>
            <person name="Chaturvedi P."/>
            <person name="Begum Z."/>
            <person name="Pindi P.K."/>
            <person name="Manorama R."/>
            <person name="Padmanaban D.A."/>
            <person name="Shouche Y.S."/>
            <person name="Pawar S."/>
            <person name="Vaishampayan P."/>
            <person name="Dutt C.B."/>
            <person name="Datta G.N."/>
            <person name="Manchanda R.K."/>
            <person name="Rao U.R."/>
            <person name="Bhargava P.M."/>
            <person name="Narlikar J.V."/>
        </authorList>
    </citation>
    <scope>NUCLEOTIDE SEQUENCE [LARGE SCALE GENOMIC DNA]</scope>
    <source>
        <strain evidence="1 2">PVAS-1</strain>
    </source>
</reference>
<comment type="caution">
    <text evidence="1">The sequence shown here is derived from an EMBL/GenBank/DDBJ whole genome shotgun (WGS) entry which is preliminary data.</text>
</comment>
<dbReference type="AlphaFoldDB" id="A0A444B5F5"/>
<dbReference type="Proteomes" id="UP000288711">
    <property type="component" value="Unassembled WGS sequence"/>
</dbReference>
<proteinExistence type="predicted"/>
<dbReference type="EMBL" id="PIPF01000007">
    <property type="protein sequence ID" value="RWU83552.1"/>
    <property type="molecule type" value="Genomic_DNA"/>
</dbReference>
<organism evidence="1 2">
    <name type="scientific">Janibacter hoylei PVAS-1</name>
    <dbReference type="NCBI Taxonomy" id="1210046"/>
    <lineage>
        <taxon>Bacteria</taxon>
        <taxon>Bacillati</taxon>
        <taxon>Actinomycetota</taxon>
        <taxon>Actinomycetes</taxon>
        <taxon>Micrococcales</taxon>
        <taxon>Intrasporangiaceae</taxon>
        <taxon>Janibacter</taxon>
    </lineage>
</organism>
<sequence>MAFGVRSLLGLQRVAVSLRDALCVGRPADALGVALLAEEVVDGGLSPDDAVPEIEGILRDAKRDPDLVAKAKANSDADFNADNTVVASVLSKFIDRREKSEEIVNALLKGQNMDTFAQLLAMLGFREYLATVDYHFPNENVAVEVEAQPSQSTAKVNEEAKA</sequence>
<dbReference type="RefSeq" id="WP_128277071.1">
    <property type="nucleotide sequence ID" value="NZ_ALWX01000042.1"/>
</dbReference>
<name>A0A444B5F5_9MICO</name>
<accession>A0A444B5F5</accession>
<gene>
    <name evidence="1" type="ORF">CWN80_07160</name>
</gene>